<dbReference type="OMA" id="RIILEWF"/>
<reference evidence="1" key="1">
    <citation type="submission" date="2025-08" db="UniProtKB">
        <authorList>
            <consortium name="Ensembl"/>
        </authorList>
    </citation>
    <scope>IDENTIFICATION</scope>
</reference>
<reference evidence="1" key="2">
    <citation type="submission" date="2025-09" db="UniProtKB">
        <authorList>
            <consortium name="Ensembl"/>
        </authorList>
    </citation>
    <scope>IDENTIFICATION</scope>
</reference>
<proteinExistence type="predicted"/>
<keyword evidence="2" id="KW-1185">Reference proteome</keyword>
<dbReference type="Proteomes" id="UP001108240">
    <property type="component" value="Unplaced"/>
</dbReference>
<dbReference type="Gene3D" id="3.30.420.10">
    <property type="entry name" value="Ribonuclease H-like superfamily/Ribonuclease H"/>
    <property type="match status" value="1"/>
</dbReference>
<dbReference type="InterPro" id="IPR036397">
    <property type="entry name" value="RNaseH_sf"/>
</dbReference>
<protein>
    <recommendedName>
        <fullName evidence="3">Tc1-like transposase DDE domain-containing protein</fullName>
    </recommendedName>
</protein>
<organism evidence="1 2">
    <name type="scientific">Cyprinus carpio carpio</name>
    <dbReference type="NCBI Taxonomy" id="630221"/>
    <lineage>
        <taxon>Eukaryota</taxon>
        <taxon>Metazoa</taxon>
        <taxon>Chordata</taxon>
        <taxon>Craniata</taxon>
        <taxon>Vertebrata</taxon>
        <taxon>Euteleostomi</taxon>
        <taxon>Actinopterygii</taxon>
        <taxon>Neopterygii</taxon>
        <taxon>Teleostei</taxon>
        <taxon>Ostariophysi</taxon>
        <taxon>Cypriniformes</taxon>
        <taxon>Cyprinidae</taxon>
        <taxon>Cyprininae</taxon>
        <taxon>Cyprinus</taxon>
    </lineage>
</organism>
<evidence type="ECO:0008006" key="3">
    <source>
        <dbReference type="Google" id="ProtNLM"/>
    </source>
</evidence>
<dbReference type="AlphaFoldDB" id="A0A9J7YNT3"/>
<evidence type="ECO:0000313" key="2">
    <source>
        <dbReference type="Proteomes" id="UP001108240"/>
    </source>
</evidence>
<name>A0A9J7YNT3_CYPCA</name>
<sequence>VETEAAGGVMVVGIFSWHTLGSLVPTEHRLNTTVFLSIVADHVYAFMTTVHPSSDDYFQQDNAPCHKAQIISDCLWPVGIVGGGSECTALSPPSIPRLRCP</sequence>
<dbReference type="Ensembl" id="ENSCCRT00000129223.1">
    <property type="protein sequence ID" value="ENSCCRP00000120353.1"/>
    <property type="gene ID" value="ENSCCRG00000055302.1"/>
</dbReference>
<accession>A0A9J7YNT3</accession>
<dbReference type="GO" id="GO:0003676">
    <property type="term" value="F:nucleic acid binding"/>
    <property type="evidence" value="ECO:0007669"/>
    <property type="project" value="InterPro"/>
</dbReference>
<evidence type="ECO:0000313" key="1">
    <source>
        <dbReference type="Ensembl" id="ENSCCRP00000120353.1"/>
    </source>
</evidence>